<evidence type="ECO:0000256" key="1">
    <source>
        <dbReference type="ARBA" id="ARBA00022614"/>
    </source>
</evidence>
<sequence length="597" mass="65216">MPDAPYVGQRVSYGGVLCTIRYVGQVEGTAGSWLGVEWDDETRGKHDGSHKGVRYFSCLSRSATAASFVRPSRPADSPQSFIAALHDKYVAHGPPAEDGAAPELARQIVISGKVAEEKGFDKIRRKLAQVGDLKIVILDGLRVASAVGPDEGSVAETCPRIVHLDLSRNLLEGLGPVVEVCRELRNLQKLSINGNRFQNVLGDKALDQARDAFRGVTELALGQTLLSWDELCHIAVRCPSLAALAVGTNQLASLPAMDYGSLSSTLTSINLEYNDFAAMSDLGSLASLTTLRNLHLKGNSISVMTAPDATTPIFPESLKYLDVSYNNIEEWSFVDALATHFPGLTGLRLAHNPVYDAQRDADTKAASSSEESHMFTIARLAGLKSVNFTQVQHADRTNAEMFYLSRIARQLAAVPEGAAEHTVLAQHPRWAELCGVYGEPDVVRRSEVNPSFLEARLVTVGFHYQEAEAGTSKKMTTRIPKSFDIYAVKGIAGKVFGLPPLRVRLVWETGEWDPVARYDERDGEDSDEDDEDDDDMEASMVVETPPEDSEDNSKETSGRWVKREVELRDGPKQLGYCVDGQDVNIRVEVKPSPMAAS</sequence>
<dbReference type="Proteomes" id="UP001163105">
    <property type="component" value="Unassembled WGS sequence"/>
</dbReference>
<gene>
    <name evidence="5" type="primary">TBCE</name>
    <name evidence="5" type="ORF">O9K51_00873</name>
</gene>
<dbReference type="SUPFAM" id="SSF52058">
    <property type="entry name" value="L domain-like"/>
    <property type="match status" value="1"/>
</dbReference>
<keyword evidence="6" id="KW-1185">Reference proteome</keyword>
<evidence type="ECO:0000256" key="2">
    <source>
        <dbReference type="ARBA" id="ARBA00022737"/>
    </source>
</evidence>
<dbReference type="PROSITE" id="PS51450">
    <property type="entry name" value="LRR"/>
    <property type="match status" value="1"/>
</dbReference>
<dbReference type="InterPro" id="IPR001611">
    <property type="entry name" value="Leu-rich_rpt"/>
</dbReference>
<dbReference type="InterPro" id="IPR032675">
    <property type="entry name" value="LRR_dom_sf"/>
</dbReference>
<dbReference type="Gene3D" id="3.80.10.10">
    <property type="entry name" value="Ribonuclease Inhibitor"/>
    <property type="match status" value="2"/>
</dbReference>
<dbReference type="EMBL" id="JAQHRD010000001">
    <property type="protein sequence ID" value="KAJ6446106.1"/>
    <property type="molecule type" value="Genomic_DNA"/>
</dbReference>
<name>A0AB34G5N8_9HYPO</name>
<dbReference type="Pfam" id="PF01302">
    <property type="entry name" value="CAP_GLY"/>
    <property type="match status" value="1"/>
</dbReference>
<evidence type="ECO:0000256" key="3">
    <source>
        <dbReference type="SAM" id="MobiDB-lite"/>
    </source>
</evidence>
<proteinExistence type="predicted"/>
<keyword evidence="2" id="KW-0677">Repeat</keyword>
<feature type="region of interest" description="Disordered" evidence="3">
    <location>
        <begin position="516"/>
        <end position="566"/>
    </location>
</feature>
<dbReference type="SMART" id="SM01052">
    <property type="entry name" value="CAP_GLY"/>
    <property type="match status" value="1"/>
</dbReference>
<comment type="caution">
    <text evidence="5">The sequence shown here is derived from an EMBL/GenBank/DDBJ whole genome shotgun (WGS) entry which is preliminary data.</text>
</comment>
<dbReference type="PROSITE" id="PS50245">
    <property type="entry name" value="CAP_GLY_2"/>
    <property type="match status" value="1"/>
</dbReference>
<feature type="domain" description="CAP-Gly" evidence="4">
    <location>
        <begin position="24"/>
        <end position="70"/>
    </location>
</feature>
<feature type="compositionally biased region" description="Acidic residues" evidence="3">
    <location>
        <begin position="521"/>
        <end position="537"/>
    </location>
</feature>
<dbReference type="InterPro" id="IPR036859">
    <property type="entry name" value="CAP-Gly_dom_sf"/>
</dbReference>
<evidence type="ECO:0000259" key="4">
    <source>
        <dbReference type="PROSITE" id="PS50245"/>
    </source>
</evidence>
<dbReference type="SUPFAM" id="SSF74924">
    <property type="entry name" value="Cap-Gly domain"/>
    <property type="match status" value="1"/>
</dbReference>
<protein>
    <submittedName>
        <fullName evidence="5">Tubulin-specific chaperone E</fullName>
    </submittedName>
</protein>
<feature type="compositionally biased region" description="Basic and acidic residues" evidence="3">
    <location>
        <begin position="551"/>
        <end position="566"/>
    </location>
</feature>
<evidence type="ECO:0000313" key="6">
    <source>
        <dbReference type="Proteomes" id="UP001163105"/>
    </source>
</evidence>
<dbReference type="AlphaFoldDB" id="A0AB34G5N8"/>
<reference evidence="5" key="1">
    <citation type="submission" date="2023-01" db="EMBL/GenBank/DDBJ databases">
        <title>The growth and conidiation of Purpureocillium lavendulum are regulated by nitrogen source and histone H3K14 acetylation.</title>
        <authorList>
            <person name="Tang P."/>
            <person name="Han J."/>
            <person name="Zhang C."/>
            <person name="Tang P."/>
            <person name="Qi F."/>
            <person name="Zhang K."/>
            <person name="Liang L."/>
        </authorList>
    </citation>
    <scope>NUCLEOTIDE SEQUENCE</scope>
    <source>
        <strain evidence="5">YMF1.00683</strain>
    </source>
</reference>
<dbReference type="PROSITE" id="PS00845">
    <property type="entry name" value="CAP_GLY_1"/>
    <property type="match status" value="1"/>
</dbReference>
<keyword evidence="1" id="KW-0433">Leucine-rich repeat</keyword>
<accession>A0AB34G5N8</accession>
<organism evidence="5 6">
    <name type="scientific">Purpureocillium lavendulum</name>
    <dbReference type="NCBI Taxonomy" id="1247861"/>
    <lineage>
        <taxon>Eukaryota</taxon>
        <taxon>Fungi</taxon>
        <taxon>Dikarya</taxon>
        <taxon>Ascomycota</taxon>
        <taxon>Pezizomycotina</taxon>
        <taxon>Sordariomycetes</taxon>
        <taxon>Hypocreomycetidae</taxon>
        <taxon>Hypocreales</taxon>
        <taxon>Ophiocordycipitaceae</taxon>
        <taxon>Purpureocillium</taxon>
    </lineage>
</organism>
<evidence type="ECO:0000313" key="5">
    <source>
        <dbReference type="EMBL" id="KAJ6446106.1"/>
    </source>
</evidence>
<dbReference type="PANTHER" id="PTHR45617">
    <property type="entry name" value="LEUCINE RICH REPEAT FAMILY PROTEIN"/>
    <property type="match status" value="1"/>
</dbReference>
<dbReference type="Gene3D" id="2.30.30.190">
    <property type="entry name" value="CAP Gly-rich-like domain"/>
    <property type="match status" value="1"/>
</dbReference>
<dbReference type="SMART" id="SM00364">
    <property type="entry name" value="LRR_BAC"/>
    <property type="match status" value="3"/>
</dbReference>
<dbReference type="InterPro" id="IPR000938">
    <property type="entry name" value="CAP-Gly_domain"/>
</dbReference>